<dbReference type="EMBL" id="LR798268">
    <property type="protein sequence ID" value="CAB5219313.1"/>
    <property type="molecule type" value="Genomic_DNA"/>
</dbReference>
<evidence type="ECO:0000313" key="1">
    <source>
        <dbReference type="EMBL" id="CAB4121772.1"/>
    </source>
</evidence>
<proteinExistence type="predicted"/>
<organism evidence="2">
    <name type="scientific">uncultured Caudovirales phage</name>
    <dbReference type="NCBI Taxonomy" id="2100421"/>
    <lineage>
        <taxon>Viruses</taxon>
        <taxon>Duplodnaviria</taxon>
        <taxon>Heunggongvirae</taxon>
        <taxon>Uroviricota</taxon>
        <taxon>Caudoviricetes</taxon>
        <taxon>Peduoviridae</taxon>
        <taxon>Maltschvirus</taxon>
        <taxon>Maltschvirus maltsch</taxon>
    </lineage>
</organism>
<reference evidence="2" key="1">
    <citation type="submission" date="2020-04" db="EMBL/GenBank/DDBJ databases">
        <authorList>
            <person name="Chiriac C."/>
            <person name="Salcher M."/>
            <person name="Ghai R."/>
            <person name="Kavagutti S V."/>
        </authorList>
    </citation>
    <scope>NUCLEOTIDE SEQUENCE</scope>
</reference>
<evidence type="ECO:0000313" key="2">
    <source>
        <dbReference type="EMBL" id="CAB4123868.1"/>
    </source>
</evidence>
<protein>
    <submittedName>
        <fullName evidence="2">Uncharacterized protein</fullName>
    </submittedName>
</protein>
<dbReference type="EMBL" id="LR796176">
    <property type="protein sequence ID" value="CAB4123868.1"/>
    <property type="molecule type" value="Genomic_DNA"/>
</dbReference>
<name>A0A6J5KNK5_9CAUD</name>
<sequence>MSDSLPESKCQFTCGKHISCERYANPNQPREGVTFWFVRPPIRDAGGRCPAYKEKQ</sequence>
<gene>
    <name evidence="3" type="ORF">UFOVP220_63</name>
    <name evidence="1" type="ORF">UFOVP26_25</name>
    <name evidence="2" type="ORF">UFOVP44_72</name>
</gene>
<accession>A0A6J5KNK5</accession>
<evidence type="ECO:0000313" key="3">
    <source>
        <dbReference type="EMBL" id="CAB5219313.1"/>
    </source>
</evidence>
<dbReference type="EMBL" id="LR796152">
    <property type="protein sequence ID" value="CAB4121772.1"/>
    <property type="molecule type" value="Genomic_DNA"/>
</dbReference>